<dbReference type="InterPro" id="IPR045061">
    <property type="entry name" value="FtsZ/CetZ"/>
</dbReference>
<feature type="domain" description="Tubulin/FtsZ 2-layer sandwich" evidence="13">
    <location>
        <begin position="206"/>
        <end position="323"/>
    </location>
</feature>
<comment type="similarity">
    <text evidence="1 8 10">Belongs to the FtsZ family.</text>
</comment>
<protein>
    <recommendedName>
        <fullName evidence="8 9">Cell division protein FtsZ</fullName>
    </recommendedName>
</protein>
<comment type="function">
    <text evidence="8 10">Essential cell division protein that forms a contractile ring structure (Z ring) at the future cell division site. The regulation of the ring assembly controls the timing and the location of cell division. One of the functions of the FtsZ ring is to recruit other cell division proteins to the septum to produce a new cell wall between the dividing cells. Binds GTP and shows GTPase activity.</text>
</comment>
<evidence type="ECO:0000313" key="14">
    <source>
        <dbReference type="EMBL" id="PIS40646.1"/>
    </source>
</evidence>
<dbReference type="GO" id="GO:0043093">
    <property type="term" value="P:FtsZ-dependent cytokinesis"/>
    <property type="evidence" value="ECO:0007669"/>
    <property type="project" value="UniProtKB-UniRule"/>
</dbReference>
<dbReference type="InterPro" id="IPR018316">
    <property type="entry name" value="Tubulin/FtsZ_2-layer-sand-dom"/>
</dbReference>
<evidence type="ECO:0000256" key="11">
    <source>
        <dbReference type="SAM" id="MobiDB-lite"/>
    </source>
</evidence>
<dbReference type="EMBL" id="PEXW01000051">
    <property type="protein sequence ID" value="PIS40646.1"/>
    <property type="molecule type" value="Genomic_DNA"/>
</dbReference>
<evidence type="ECO:0000256" key="5">
    <source>
        <dbReference type="ARBA" id="ARBA00023134"/>
    </source>
</evidence>
<evidence type="ECO:0000256" key="7">
    <source>
        <dbReference type="ARBA" id="ARBA00023306"/>
    </source>
</evidence>
<dbReference type="GO" id="GO:0032153">
    <property type="term" value="C:cell division site"/>
    <property type="evidence" value="ECO:0007669"/>
    <property type="project" value="UniProtKB-UniRule"/>
</dbReference>
<dbReference type="InterPro" id="IPR024757">
    <property type="entry name" value="FtsZ_C"/>
</dbReference>
<evidence type="ECO:0000256" key="8">
    <source>
        <dbReference type="HAMAP-Rule" id="MF_00909"/>
    </source>
</evidence>
<dbReference type="InterPro" id="IPR000158">
    <property type="entry name" value="Cell_div_FtsZ"/>
</dbReference>
<organism evidence="14 15">
    <name type="scientific">Candidatus Kerfeldbacteria bacterium CG08_land_8_20_14_0_20_43_14</name>
    <dbReference type="NCBI Taxonomy" id="2014246"/>
    <lineage>
        <taxon>Bacteria</taxon>
        <taxon>Candidatus Kerfeldiibacteriota</taxon>
    </lineage>
</organism>
<evidence type="ECO:0000259" key="12">
    <source>
        <dbReference type="SMART" id="SM00864"/>
    </source>
</evidence>
<dbReference type="GO" id="GO:0005737">
    <property type="term" value="C:cytoplasm"/>
    <property type="evidence" value="ECO:0007669"/>
    <property type="project" value="UniProtKB-SubCell"/>
</dbReference>
<evidence type="ECO:0000256" key="3">
    <source>
        <dbReference type="ARBA" id="ARBA00022618"/>
    </source>
</evidence>
<evidence type="ECO:0000256" key="2">
    <source>
        <dbReference type="ARBA" id="ARBA00022490"/>
    </source>
</evidence>
<sequence length="395" mass="41583">MEIKPDIETFAKIKVVGVGGSGGSAIDRMISSKIRGVEFIAINTDAQALHHSKAPIKIHIGKTVTRGLGAGMDPELGRKAAEESQDEIHDALKGADMVFITCGLGGGTGTGAAPIVAEIAQDVGALTVAVVTKPFAFEGAQRKAISEHGLGDLADRVDTLITIPNDRLLQIIDKKTSLLDAFGTVDEVLRQGVQGISELITIPGLINVDFADVKSIMEDAGSALMGIGRASGENRAVDAAKAAIDSPLLELSIDGAKGILFTVTGGSDLSMYEVNEAARVITVSVDPNAKVIFGTVIDENLKGEVRVTVIATGFGKGGTGVARPVKKITPTGLENYDSIKEPKRKSSLFERAKPVSQVPARPRPAPEPISMPKPEAPKKPEEDLEIPAFIRRKMM</sequence>
<comment type="subcellular location">
    <subcellularLocation>
        <location evidence="8">Cytoplasm</location>
    </subcellularLocation>
    <text evidence="8">Assembles at midcell at the inner surface of the cytoplasmic membrane.</text>
</comment>
<gene>
    <name evidence="8" type="primary">ftsZ</name>
    <name evidence="14" type="ORF">COT26_02265</name>
</gene>
<dbReference type="SUPFAM" id="SSF55307">
    <property type="entry name" value="Tubulin C-terminal domain-like"/>
    <property type="match status" value="1"/>
</dbReference>
<dbReference type="InterPro" id="IPR020805">
    <property type="entry name" value="Cell_div_FtsZ_CS"/>
</dbReference>
<comment type="subunit">
    <text evidence="8">Homodimer. Polymerizes to form a dynamic ring structure in a strictly GTP-dependent manner. Interacts directly with several other division proteins.</text>
</comment>
<dbReference type="GO" id="GO:0005525">
    <property type="term" value="F:GTP binding"/>
    <property type="evidence" value="ECO:0007669"/>
    <property type="project" value="UniProtKB-UniRule"/>
</dbReference>
<feature type="domain" description="Tubulin/FtsZ GTPase" evidence="12">
    <location>
        <begin position="12"/>
        <end position="204"/>
    </location>
</feature>
<dbReference type="GO" id="GO:0051258">
    <property type="term" value="P:protein polymerization"/>
    <property type="evidence" value="ECO:0007669"/>
    <property type="project" value="UniProtKB-UniRule"/>
</dbReference>
<dbReference type="InterPro" id="IPR008280">
    <property type="entry name" value="Tub_FtsZ_C"/>
</dbReference>
<dbReference type="InterPro" id="IPR036525">
    <property type="entry name" value="Tubulin/FtsZ_GTPase_sf"/>
</dbReference>
<dbReference type="Pfam" id="PF12327">
    <property type="entry name" value="FtsZ_C"/>
    <property type="match status" value="1"/>
</dbReference>
<evidence type="ECO:0000259" key="13">
    <source>
        <dbReference type="SMART" id="SM00865"/>
    </source>
</evidence>
<comment type="caution">
    <text evidence="14">The sequence shown here is derived from an EMBL/GenBank/DDBJ whole genome shotgun (WGS) entry which is preliminary data.</text>
</comment>
<name>A0A2H0YQE9_9BACT</name>
<keyword evidence="6 8" id="KW-0717">Septation</keyword>
<dbReference type="FunFam" id="3.40.50.1440:FF:000023">
    <property type="entry name" value="Cell division protein FtsZ"/>
    <property type="match status" value="1"/>
</dbReference>
<dbReference type="Proteomes" id="UP000236845">
    <property type="component" value="Unassembled WGS sequence"/>
</dbReference>
<comment type="caution">
    <text evidence="8">Lacks conserved residue(s) required for the propagation of feature annotation.</text>
</comment>
<proteinExistence type="inferred from homology"/>
<dbReference type="SUPFAM" id="SSF52490">
    <property type="entry name" value="Tubulin nucleotide-binding domain-like"/>
    <property type="match status" value="1"/>
</dbReference>
<dbReference type="PROSITE" id="PS01135">
    <property type="entry name" value="FTSZ_2"/>
    <property type="match status" value="1"/>
</dbReference>
<dbReference type="AlphaFoldDB" id="A0A2H0YQE9"/>
<dbReference type="InterPro" id="IPR003008">
    <property type="entry name" value="Tubulin_FtsZ_GTPase"/>
</dbReference>
<evidence type="ECO:0000256" key="6">
    <source>
        <dbReference type="ARBA" id="ARBA00023210"/>
    </source>
</evidence>
<keyword evidence="5 8" id="KW-0342">GTP-binding</keyword>
<evidence type="ECO:0000256" key="9">
    <source>
        <dbReference type="NCBIfam" id="TIGR00065"/>
    </source>
</evidence>
<dbReference type="Pfam" id="PF00091">
    <property type="entry name" value="Tubulin"/>
    <property type="match status" value="1"/>
</dbReference>
<evidence type="ECO:0000313" key="15">
    <source>
        <dbReference type="Proteomes" id="UP000236845"/>
    </source>
</evidence>
<dbReference type="HAMAP" id="MF_00909">
    <property type="entry name" value="FtsZ"/>
    <property type="match status" value="1"/>
</dbReference>
<keyword evidence="3 8" id="KW-0132">Cell division</keyword>
<evidence type="ECO:0000256" key="10">
    <source>
        <dbReference type="RuleBase" id="RU000631"/>
    </source>
</evidence>
<evidence type="ECO:0000256" key="1">
    <source>
        <dbReference type="ARBA" id="ARBA00009690"/>
    </source>
</evidence>
<dbReference type="InterPro" id="IPR037103">
    <property type="entry name" value="Tubulin/FtsZ-like_C"/>
</dbReference>
<dbReference type="SMART" id="SM00864">
    <property type="entry name" value="Tubulin"/>
    <property type="match status" value="1"/>
</dbReference>
<dbReference type="GO" id="GO:0000917">
    <property type="term" value="P:division septum assembly"/>
    <property type="evidence" value="ECO:0007669"/>
    <property type="project" value="UniProtKB-KW"/>
</dbReference>
<keyword evidence="7 8" id="KW-0131">Cell cycle</keyword>
<feature type="binding site" evidence="8">
    <location>
        <position position="142"/>
    </location>
    <ligand>
        <name>GTP</name>
        <dbReference type="ChEBI" id="CHEBI:37565"/>
    </ligand>
</feature>
<feature type="binding site" evidence="8">
    <location>
        <begin position="107"/>
        <end position="109"/>
    </location>
    <ligand>
        <name>GTP</name>
        <dbReference type="ChEBI" id="CHEBI:37565"/>
    </ligand>
</feature>
<feature type="binding site" evidence="8">
    <location>
        <position position="138"/>
    </location>
    <ligand>
        <name>GTP</name>
        <dbReference type="ChEBI" id="CHEBI:37565"/>
    </ligand>
</feature>
<keyword evidence="4 8" id="KW-0547">Nucleotide-binding</keyword>
<reference evidence="15" key="1">
    <citation type="submission" date="2017-09" db="EMBL/GenBank/DDBJ databases">
        <title>Depth-based differentiation of microbial function through sediment-hosted aquifers and enrichment of novel symbionts in the deep terrestrial subsurface.</title>
        <authorList>
            <person name="Probst A.J."/>
            <person name="Ladd B."/>
            <person name="Jarett J.K."/>
            <person name="Geller-Mcgrath D.E."/>
            <person name="Sieber C.M.K."/>
            <person name="Emerson J.B."/>
            <person name="Anantharaman K."/>
            <person name="Thomas B.C."/>
            <person name="Malmstrom R."/>
            <person name="Stieglmeier M."/>
            <person name="Klingl A."/>
            <person name="Woyke T."/>
            <person name="Ryan C.M."/>
            <person name="Banfield J.F."/>
        </authorList>
    </citation>
    <scope>NUCLEOTIDE SEQUENCE [LARGE SCALE GENOMIC DNA]</scope>
</reference>
<feature type="binding site" evidence="8">
    <location>
        <position position="186"/>
    </location>
    <ligand>
        <name>GTP</name>
        <dbReference type="ChEBI" id="CHEBI:37565"/>
    </ligand>
</feature>
<dbReference type="Gene3D" id="3.30.1330.20">
    <property type="entry name" value="Tubulin/FtsZ, C-terminal domain"/>
    <property type="match status" value="1"/>
</dbReference>
<dbReference type="CDD" id="cd02201">
    <property type="entry name" value="FtsZ_type1"/>
    <property type="match status" value="1"/>
</dbReference>
<feature type="compositionally biased region" description="Pro residues" evidence="11">
    <location>
        <begin position="361"/>
        <end position="371"/>
    </location>
</feature>
<dbReference type="PRINTS" id="PR00423">
    <property type="entry name" value="CELLDVISFTSZ"/>
</dbReference>
<dbReference type="Gene3D" id="3.40.50.1440">
    <property type="entry name" value="Tubulin/FtsZ, GTPase domain"/>
    <property type="match status" value="1"/>
</dbReference>
<accession>A0A2H0YQE9</accession>
<dbReference type="NCBIfam" id="TIGR00065">
    <property type="entry name" value="ftsZ"/>
    <property type="match status" value="1"/>
</dbReference>
<keyword evidence="2 8" id="KW-0963">Cytoplasm</keyword>
<feature type="region of interest" description="Disordered" evidence="11">
    <location>
        <begin position="336"/>
        <end position="387"/>
    </location>
</feature>
<dbReference type="PANTHER" id="PTHR30314">
    <property type="entry name" value="CELL DIVISION PROTEIN FTSZ-RELATED"/>
    <property type="match status" value="1"/>
</dbReference>
<dbReference type="PANTHER" id="PTHR30314:SF3">
    <property type="entry name" value="MITOCHONDRIAL DIVISION PROTEIN FSZA"/>
    <property type="match status" value="1"/>
</dbReference>
<dbReference type="SMART" id="SM00865">
    <property type="entry name" value="Tubulin_C"/>
    <property type="match status" value="1"/>
</dbReference>
<evidence type="ECO:0000256" key="4">
    <source>
        <dbReference type="ARBA" id="ARBA00022741"/>
    </source>
</evidence>
<dbReference type="GO" id="GO:0003924">
    <property type="term" value="F:GTPase activity"/>
    <property type="evidence" value="ECO:0007669"/>
    <property type="project" value="UniProtKB-UniRule"/>
</dbReference>